<keyword evidence="2" id="KW-1133">Transmembrane helix</keyword>
<protein>
    <recommendedName>
        <fullName evidence="5">Glycerophosphoryl diester phosphodiesterase membrane domain-containing protein</fullName>
    </recommendedName>
</protein>
<evidence type="ECO:0000256" key="1">
    <source>
        <dbReference type="SAM" id="MobiDB-lite"/>
    </source>
</evidence>
<sequence>MTPPYGQPPYGQPPYGQPPYGQPPYGQPPYGQPDYYWQFAPKPGPVPLRPLNLGSIFAGSIAVIRRNPRLVLGLSALFATISAAASGTLSVLLTRHQQPFIVRSGAGTVDTVHWDVFVSSEGATLATTLIADFVTTVLAGVLAVVISQDVLGNRVSLAELRRRLRPKVVRLIILALLLSVGTTAGLLLCIAPGIWLWGIWALAVPALIVEDRGVLAALGRSRQLVSGDFWRVWGIRALAYLCTAIAAGIVGFAFVLLGLAVTGYSPFADLGNGNTTFGSIPVGFAVITGVGSAIMATFTLPFNAGVDVLLYVDQRMRKENMHVALQQAYSAQHQQRSNRPTGQP</sequence>
<feature type="region of interest" description="Disordered" evidence="1">
    <location>
        <begin position="1"/>
        <end position="27"/>
    </location>
</feature>
<dbReference type="EMBL" id="CP097332">
    <property type="protein sequence ID" value="UQX88394.1"/>
    <property type="molecule type" value="Genomic_DNA"/>
</dbReference>
<evidence type="ECO:0000256" key="2">
    <source>
        <dbReference type="SAM" id="Phobius"/>
    </source>
</evidence>
<dbReference type="Proteomes" id="UP001056336">
    <property type="component" value="Chromosome"/>
</dbReference>
<evidence type="ECO:0000313" key="4">
    <source>
        <dbReference type="Proteomes" id="UP001056336"/>
    </source>
</evidence>
<feature type="transmembrane region" description="Helical" evidence="2">
    <location>
        <begin position="123"/>
        <end position="147"/>
    </location>
</feature>
<feature type="transmembrane region" description="Helical" evidence="2">
    <location>
        <begin position="238"/>
        <end position="264"/>
    </location>
</feature>
<feature type="transmembrane region" description="Helical" evidence="2">
    <location>
        <begin position="194"/>
        <end position="218"/>
    </location>
</feature>
<keyword evidence="2" id="KW-0812">Transmembrane</keyword>
<feature type="transmembrane region" description="Helical" evidence="2">
    <location>
        <begin position="70"/>
        <end position="93"/>
    </location>
</feature>
<keyword evidence="2" id="KW-0472">Membrane</keyword>
<feature type="transmembrane region" description="Helical" evidence="2">
    <location>
        <begin position="284"/>
        <end position="312"/>
    </location>
</feature>
<gene>
    <name evidence="3" type="ORF">M6D93_19250</name>
</gene>
<feature type="transmembrane region" description="Helical" evidence="2">
    <location>
        <begin position="168"/>
        <end position="188"/>
    </location>
</feature>
<evidence type="ECO:0008006" key="5">
    <source>
        <dbReference type="Google" id="ProtNLM"/>
    </source>
</evidence>
<reference evidence="3" key="1">
    <citation type="journal article" date="2018" name="Int. J. Syst. Evol. Microbiol.">
        <title>Jatrophihabitans telluris sp. nov., isolated from sediment soil of lava forest wetlands and the emended description of the genus Jatrophihabitans.</title>
        <authorList>
            <person name="Lee K.C."/>
            <person name="Suh M.K."/>
            <person name="Eom M.K."/>
            <person name="Kim K.K."/>
            <person name="Kim J.S."/>
            <person name="Kim D.S."/>
            <person name="Ko S.H."/>
            <person name="Shin Y.K."/>
            <person name="Lee J.S."/>
        </authorList>
    </citation>
    <scope>NUCLEOTIDE SEQUENCE</scope>
    <source>
        <strain evidence="3">N237</strain>
    </source>
</reference>
<organism evidence="3 4">
    <name type="scientific">Jatrophihabitans telluris</name>
    <dbReference type="NCBI Taxonomy" id="2038343"/>
    <lineage>
        <taxon>Bacteria</taxon>
        <taxon>Bacillati</taxon>
        <taxon>Actinomycetota</taxon>
        <taxon>Actinomycetes</taxon>
        <taxon>Jatrophihabitantales</taxon>
        <taxon>Jatrophihabitantaceae</taxon>
        <taxon>Jatrophihabitans</taxon>
    </lineage>
</organism>
<dbReference type="RefSeq" id="WP_249771847.1">
    <property type="nucleotide sequence ID" value="NZ_CP097332.1"/>
</dbReference>
<keyword evidence="4" id="KW-1185">Reference proteome</keyword>
<name>A0ABY4QYA4_9ACTN</name>
<proteinExistence type="predicted"/>
<reference evidence="3" key="2">
    <citation type="submission" date="2022-05" db="EMBL/GenBank/DDBJ databases">
        <authorList>
            <person name="Kim J.-S."/>
            <person name="Lee K."/>
            <person name="Suh M."/>
            <person name="Eom M."/>
            <person name="Kim J.-S."/>
            <person name="Kim D.-S."/>
            <person name="Ko S.-H."/>
            <person name="Shin Y."/>
            <person name="Lee J.-S."/>
        </authorList>
    </citation>
    <scope>NUCLEOTIDE SEQUENCE</scope>
    <source>
        <strain evidence="3">N237</strain>
    </source>
</reference>
<accession>A0ABY4QYA4</accession>
<evidence type="ECO:0000313" key="3">
    <source>
        <dbReference type="EMBL" id="UQX88394.1"/>
    </source>
</evidence>